<feature type="domain" description="AMP-dependent synthetase/ligase" evidence="3">
    <location>
        <begin position="115"/>
        <end position="289"/>
    </location>
</feature>
<dbReference type="GO" id="GO:0031956">
    <property type="term" value="F:medium-chain fatty acid-CoA ligase activity"/>
    <property type="evidence" value="ECO:0007669"/>
    <property type="project" value="TreeGrafter"/>
</dbReference>
<dbReference type="PANTHER" id="PTHR43201">
    <property type="entry name" value="ACYL-COA SYNTHETASE"/>
    <property type="match status" value="1"/>
</dbReference>
<dbReference type="RefSeq" id="WP_106457354.1">
    <property type="nucleotide sequence ID" value="NZ_PXOH01000013.1"/>
</dbReference>
<reference evidence="5 6" key="2">
    <citation type="submission" date="2018-03" db="EMBL/GenBank/DDBJ databases">
        <authorList>
            <person name="Keele B.F."/>
        </authorList>
    </citation>
    <scope>NUCLEOTIDE SEQUENCE [LARGE SCALE GENOMIC DNA]</scope>
    <source>
        <strain evidence="5 6">CCALA 016</strain>
    </source>
</reference>
<dbReference type="Gene3D" id="3.40.50.12780">
    <property type="entry name" value="N-terminal domain of ligase-like"/>
    <property type="match status" value="1"/>
</dbReference>
<dbReference type="GO" id="GO:0006631">
    <property type="term" value="P:fatty acid metabolic process"/>
    <property type="evidence" value="ECO:0007669"/>
    <property type="project" value="TreeGrafter"/>
</dbReference>
<comment type="similarity">
    <text evidence="1">Belongs to the ATP-dependent AMP-binding enzyme family.</text>
</comment>
<evidence type="ECO:0000313" key="6">
    <source>
        <dbReference type="Proteomes" id="UP000239001"/>
    </source>
</evidence>
<gene>
    <name evidence="5" type="ORF">C7H19_13240</name>
</gene>
<evidence type="ECO:0000313" key="5">
    <source>
        <dbReference type="EMBL" id="PSF36637.1"/>
    </source>
</evidence>
<evidence type="ECO:0000259" key="3">
    <source>
        <dbReference type="Pfam" id="PF00501"/>
    </source>
</evidence>
<dbReference type="SUPFAM" id="SSF56801">
    <property type="entry name" value="Acetyl-CoA synthetase-like"/>
    <property type="match status" value="1"/>
</dbReference>
<protein>
    <submittedName>
        <fullName evidence="5">2-succinylbenzoate-CoA ligase</fullName>
        <ecNumber evidence="5">6.2.1.26</ecNumber>
    </submittedName>
</protein>
<proteinExistence type="inferred from homology"/>
<dbReference type="Pfam" id="PF00501">
    <property type="entry name" value="AMP-binding"/>
    <property type="match status" value="1"/>
</dbReference>
<dbReference type="AlphaFoldDB" id="A0A2T1LWV3"/>
<evidence type="ECO:0000256" key="2">
    <source>
        <dbReference type="ARBA" id="ARBA00022598"/>
    </source>
</evidence>
<dbReference type="Proteomes" id="UP000239001">
    <property type="component" value="Unassembled WGS sequence"/>
</dbReference>
<dbReference type="Pfam" id="PF13193">
    <property type="entry name" value="AMP-binding_C"/>
    <property type="match status" value="1"/>
</dbReference>
<organism evidence="5 6">
    <name type="scientific">Aphanothece hegewaldii CCALA 016</name>
    <dbReference type="NCBI Taxonomy" id="2107694"/>
    <lineage>
        <taxon>Bacteria</taxon>
        <taxon>Bacillati</taxon>
        <taxon>Cyanobacteriota</taxon>
        <taxon>Cyanophyceae</taxon>
        <taxon>Oscillatoriophycideae</taxon>
        <taxon>Chroococcales</taxon>
        <taxon>Aphanothecaceae</taxon>
        <taxon>Aphanothece</taxon>
    </lineage>
</organism>
<evidence type="ECO:0000259" key="4">
    <source>
        <dbReference type="Pfam" id="PF13193"/>
    </source>
</evidence>
<dbReference type="GO" id="GO:0008756">
    <property type="term" value="F:o-succinylbenzoate-CoA ligase activity"/>
    <property type="evidence" value="ECO:0007669"/>
    <property type="project" value="UniProtKB-EC"/>
</dbReference>
<keyword evidence="6" id="KW-1185">Reference proteome</keyword>
<feature type="domain" description="AMP-binding enzyme C-terminal" evidence="4">
    <location>
        <begin position="348"/>
        <end position="422"/>
    </location>
</feature>
<dbReference type="PANTHER" id="PTHR43201:SF5">
    <property type="entry name" value="MEDIUM-CHAIN ACYL-COA LIGASE ACSF2, MITOCHONDRIAL"/>
    <property type="match status" value="1"/>
</dbReference>
<dbReference type="EMBL" id="PXOH01000013">
    <property type="protein sequence ID" value="PSF36637.1"/>
    <property type="molecule type" value="Genomic_DNA"/>
</dbReference>
<accession>A0A2T1LWV3</accession>
<dbReference type="InterPro" id="IPR000873">
    <property type="entry name" value="AMP-dep_synth/lig_dom"/>
</dbReference>
<dbReference type="Gene3D" id="3.30.300.30">
    <property type="match status" value="1"/>
</dbReference>
<reference evidence="5 6" key="1">
    <citation type="submission" date="2018-03" db="EMBL/GenBank/DDBJ databases">
        <title>The ancient ancestry and fast evolution of plastids.</title>
        <authorList>
            <person name="Moore K.R."/>
            <person name="Magnabosco C."/>
            <person name="Momper L."/>
            <person name="Gold D.A."/>
            <person name="Bosak T."/>
            <person name="Fournier G.P."/>
        </authorList>
    </citation>
    <scope>NUCLEOTIDE SEQUENCE [LARGE SCALE GENOMIC DNA]</scope>
    <source>
        <strain evidence="5 6">CCALA 016</strain>
    </source>
</reference>
<name>A0A2T1LWV3_9CHRO</name>
<comment type="caution">
    <text evidence="5">The sequence shown here is derived from an EMBL/GenBank/DDBJ whole genome shotgun (WGS) entry which is preliminary data.</text>
</comment>
<dbReference type="InterPro" id="IPR042099">
    <property type="entry name" value="ANL_N_sf"/>
</dbReference>
<dbReference type="InterPro" id="IPR025110">
    <property type="entry name" value="AMP-bd_C"/>
</dbReference>
<dbReference type="EC" id="6.2.1.26" evidence="5"/>
<dbReference type="OrthoDB" id="9765680at2"/>
<sequence length="440" mass="50308">MKDILETLKQRSDTNWLVKCNSLDFYRDTLRFCHQFKLDEQPTIFIAESNDYLFLTAFVAAIASESSIFLGNPDWKEQEWKQVYQLVSPDIVVGLCPSSLPKNIAAKSNLLNKIMIPTGGTSGQIKLAIHTWETLEASVRGFQEYFDVEKINSYCILPLYHVSGLMQFLRSWHTNGNFFLGSYNQLKGGILPEINPEEYFISLVPTQLQFLLNQYPEWLRKFRTVLLGGAPAWTSLLEQAKQEQINLALTYGMTETASQVVTLKPQEFLKGNISNGQVLPHANLKFNDEGIIIIEARSLYLGYYPNLDYPQELVTDDLGYFDEQNNLFILGRNSQKIITGGENVFPKEIENAILFTQLVKDVIVIGISDLKWGQIIIALYVPTIEDLTEDLIKQELTHLLSKYKHPKHWIKVDEIPRNIQGKINQEQLKAIVTHFLAEKG</sequence>
<dbReference type="InterPro" id="IPR045851">
    <property type="entry name" value="AMP-bd_C_sf"/>
</dbReference>
<keyword evidence="2 5" id="KW-0436">Ligase</keyword>
<evidence type="ECO:0000256" key="1">
    <source>
        <dbReference type="ARBA" id="ARBA00006432"/>
    </source>
</evidence>